<dbReference type="Proteomes" id="UP001431963">
    <property type="component" value="Unassembled WGS sequence"/>
</dbReference>
<comment type="caution">
    <text evidence="3">The sequence shown here is derived from an EMBL/GenBank/DDBJ whole genome shotgun (WGS) entry which is preliminary data.</text>
</comment>
<dbReference type="Pfam" id="PF03372">
    <property type="entry name" value="Exo_endo_phos"/>
    <property type="match status" value="1"/>
</dbReference>
<name>A0ABU8BQT1_9RHOB</name>
<dbReference type="Gene3D" id="3.60.10.10">
    <property type="entry name" value="Endonuclease/exonuclease/phosphatase"/>
    <property type="match status" value="1"/>
</dbReference>
<keyword evidence="3" id="KW-0540">Nuclease</keyword>
<evidence type="ECO:0000313" key="3">
    <source>
        <dbReference type="EMBL" id="MEH7827016.1"/>
    </source>
</evidence>
<gene>
    <name evidence="3" type="ORF">V6590_02530</name>
</gene>
<evidence type="ECO:0000259" key="2">
    <source>
        <dbReference type="Pfam" id="PF03372"/>
    </source>
</evidence>
<organism evidence="3 4">
    <name type="scientific">Gemmobacter denitrificans</name>
    <dbReference type="NCBI Taxonomy" id="3123040"/>
    <lineage>
        <taxon>Bacteria</taxon>
        <taxon>Pseudomonadati</taxon>
        <taxon>Pseudomonadota</taxon>
        <taxon>Alphaproteobacteria</taxon>
        <taxon>Rhodobacterales</taxon>
        <taxon>Paracoccaceae</taxon>
        <taxon>Gemmobacter</taxon>
    </lineage>
</organism>
<keyword evidence="4" id="KW-1185">Reference proteome</keyword>
<keyword evidence="3" id="KW-0255">Endonuclease</keyword>
<proteinExistence type="predicted"/>
<evidence type="ECO:0000256" key="1">
    <source>
        <dbReference type="SAM" id="SignalP"/>
    </source>
</evidence>
<reference evidence="3" key="1">
    <citation type="submission" date="2024-02" db="EMBL/GenBank/DDBJ databases">
        <title>Genome sequences of strain Gemmobacter sp. JM10B15.</title>
        <authorList>
            <person name="Zhang M."/>
        </authorList>
    </citation>
    <scope>NUCLEOTIDE SEQUENCE</scope>
    <source>
        <strain evidence="3">JM10B15</strain>
    </source>
</reference>
<dbReference type="EMBL" id="JBALHR010000001">
    <property type="protein sequence ID" value="MEH7827016.1"/>
    <property type="molecule type" value="Genomic_DNA"/>
</dbReference>
<protein>
    <submittedName>
        <fullName evidence="3">Endonuclease/exonuclease/phosphatase family protein</fullName>
    </submittedName>
</protein>
<dbReference type="SUPFAM" id="SSF56219">
    <property type="entry name" value="DNase I-like"/>
    <property type="match status" value="1"/>
</dbReference>
<keyword evidence="3" id="KW-0378">Hydrolase</keyword>
<dbReference type="GO" id="GO:0004519">
    <property type="term" value="F:endonuclease activity"/>
    <property type="evidence" value="ECO:0007669"/>
    <property type="project" value="UniProtKB-KW"/>
</dbReference>
<feature type="chain" id="PRO_5047142100" evidence="1">
    <location>
        <begin position="20"/>
        <end position="315"/>
    </location>
</feature>
<dbReference type="PANTHER" id="PTHR41349">
    <property type="match status" value="1"/>
</dbReference>
<evidence type="ECO:0000313" key="4">
    <source>
        <dbReference type="Proteomes" id="UP001431963"/>
    </source>
</evidence>
<feature type="signal peptide" evidence="1">
    <location>
        <begin position="1"/>
        <end position="19"/>
    </location>
</feature>
<accession>A0ABU8BQT1</accession>
<dbReference type="InterPro" id="IPR005135">
    <property type="entry name" value="Endo/exonuclease/phosphatase"/>
</dbReference>
<dbReference type="PANTHER" id="PTHR41349:SF1">
    <property type="entry name" value="PROTEIN CBG08683"/>
    <property type="match status" value="1"/>
</dbReference>
<dbReference type="RefSeq" id="WP_335419040.1">
    <property type="nucleotide sequence ID" value="NZ_JBALHR010000001.1"/>
</dbReference>
<dbReference type="InterPro" id="IPR036691">
    <property type="entry name" value="Endo/exonu/phosph_ase_sf"/>
</dbReference>
<sequence>MHRYGWTLALLTLASPALADTTLRVMSFNIWGGGVNESKGIEETVAAIRAAGADIVGLQETRAETDPCEADSCPPAGPSAAPAIAAALGWHVHDQVAQNGALWANAVISRHPIGAVSANDLGVEIDVEGRKVWLFNIHHDDEPYQPYQLLGIEYGPAPFIKTEAEAQDYASRTRGPAMELLAADMAAAQDAAAIFVTGDFNEPSGHDWTEAAVTAGLHPVKVDWPTVKRLEDQGFVDTYRGVHPDPVAKPAFTWTPRYDETATDDHPDRIDFVFAKGTGLQVKDAAIVGEDGPRSDIKVMPWPSDHRAVVAEVTF</sequence>
<keyword evidence="1" id="KW-0732">Signal</keyword>
<feature type="domain" description="Endonuclease/exonuclease/phosphatase" evidence="2">
    <location>
        <begin position="26"/>
        <end position="306"/>
    </location>
</feature>